<keyword evidence="3" id="KW-0479">Metal-binding</keyword>
<sequence length="339" mass="39776">MKLSILYQFNDSYAPYAGVSIYSLLENNQKAEAVDIYVLGEKLSPSCISRLGSLVRQYGRRITFLNSGRILNKIRELGIPKYRGSFAANMKLFFSSEMNAVTGRLLYIDSDTLVTGSLEELFRLPMGEYPLAMALDSLGQKHKAYIGLRKEDPYFNSGVILFDLKKWRELDCEKRLAEHARCFRAHYMSPDQDLLNVALKGYIGRLDARFNFQPVHYRYSVRLYRRYWRQEGYYSGEELLDAKRQPVILHFFRFLGEFPWDVGSLHPYAKVFADYLARSPWKDLRRQASVQRSVVFQIERFLYRILPDVLFMPVFRICYGIFLWKAERASRRGKNDSKM</sequence>
<feature type="transmembrane region" description="Helical" evidence="4">
    <location>
        <begin position="301"/>
        <end position="324"/>
    </location>
</feature>
<evidence type="ECO:0000256" key="1">
    <source>
        <dbReference type="ARBA" id="ARBA00022676"/>
    </source>
</evidence>
<accession>A0A9D2R415</accession>
<organism evidence="5 6">
    <name type="scientific">Candidatus Eisenbergiella stercorigallinarum</name>
    <dbReference type="NCBI Taxonomy" id="2838557"/>
    <lineage>
        <taxon>Bacteria</taxon>
        <taxon>Bacillati</taxon>
        <taxon>Bacillota</taxon>
        <taxon>Clostridia</taxon>
        <taxon>Lachnospirales</taxon>
        <taxon>Lachnospiraceae</taxon>
        <taxon>Eisenbergiella</taxon>
    </lineage>
</organism>
<protein>
    <submittedName>
        <fullName evidence="5">Glycosyltransferase family 8 protein</fullName>
    </submittedName>
</protein>
<dbReference type="Pfam" id="PF01501">
    <property type="entry name" value="Glyco_transf_8"/>
    <property type="match status" value="1"/>
</dbReference>
<evidence type="ECO:0000313" key="5">
    <source>
        <dbReference type="EMBL" id="HJD32431.1"/>
    </source>
</evidence>
<dbReference type="PANTHER" id="PTHR13778:SF47">
    <property type="entry name" value="LIPOPOLYSACCHARIDE 1,3-GALACTOSYLTRANSFERASE"/>
    <property type="match status" value="1"/>
</dbReference>
<keyword evidence="4" id="KW-1133">Transmembrane helix</keyword>
<comment type="caution">
    <text evidence="5">The sequence shown here is derived from an EMBL/GenBank/DDBJ whole genome shotgun (WGS) entry which is preliminary data.</text>
</comment>
<dbReference type="GO" id="GO:0046872">
    <property type="term" value="F:metal ion binding"/>
    <property type="evidence" value="ECO:0007669"/>
    <property type="project" value="UniProtKB-KW"/>
</dbReference>
<evidence type="ECO:0000256" key="3">
    <source>
        <dbReference type="ARBA" id="ARBA00022723"/>
    </source>
</evidence>
<dbReference type="SUPFAM" id="SSF53448">
    <property type="entry name" value="Nucleotide-diphospho-sugar transferases"/>
    <property type="match status" value="1"/>
</dbReference>
<dbReference type="InterPro" id="IPR050748">
    <property type="entry name" value="Glycosyltrans_8_dom-fam"/>
</dbReference>
<name>A0A9D2R415_9FIRM</name>
<gene>
    <name evidence="5" type="ORF">H9912_10900</name>
</gene>
<evidence type="ECO:0000256" key="2">
    <source>
        <dbReference type="ARBA" id="ARBA00022679"/>
    </source>
</evidence>
<dbReference type="Proteomes" id="UP000823851">
    <property type="component" value="Unassembled WGS sequence"/>
</dbReference>
<dbReference type="PANTHER" id="PTHR13778">
    <property type="entry name" value="GLYCOSYLTRANSFERASE 8 DOMAIN-CONTAINING PROTEIN"/>
    <property type="match status" value="1"/>
</dbReference>
<dbReference type="InterPro" id="IPR029044">
    <property type="entry name" value="Nucleotide-diphossugar_trans"/>
</dbReference>
<keyword evidence="4" id="KW-0812">Transmembrane</keyword>
<dbReference type="AlphaFoldDB" id="A0A9D2R415"/>
<keyword evidence="1" id="KW-0328">Glycosyltransferase</keyword>
<keyword evidence="4" id="KW-0472">Membrane</keyword>
<dbReference type="GO" id="GO:0016757">
    <property type="term" value="F:glycosyltransferase activity"/>
    <property type="evidence" value="ECO:0007669"/>
    <property type="project" value="UniProtKB-KW"/>
</dbReference>
<evidence type="ECO:0000313" key="6">
    <source>
        <dbReference type="Proteomes" id="UP000823851"/>
    </source>
</evidence>
<dbReference type="Gene3D" id="3.90.550.10">
    <property type="entry name" value="Spore Coat Polysaccharide Biosynthesis Protein SpsA, Chain A"/>
    <property type="match status" value="1"/>
</dbReference>
<dbReference type="InterPro" id="IPR002495">
    <property type="entry name" value="Glyco_trans_8"/>
</dbReference>
<dbReference type="CDD" id="cd04194">
    <property type="entry name" value="GT8_A4GalT_like"/>
    <property type="match status" value="1"/>
</dbReference>
<dbReference type="EMBL" id="DWUW01000311">
    <property type="protein sequence ID" value="HJD32431.1"/>
    <property type="molecule type" value="Genomic_DNA"/>
</dbReference>
<evidence type="ECO:0000256" key="4">
    <source>
        <dbReference type="SAM" id="Phobius"/>
    </source>
</evidence>
<keyword evidence="2" id="KW-0808">Transferase</keyword>
<reference evidence="5" key="1">
    <citation type="journal article" date="2021" name="PeerJ">
        <title>Extensive microbial diversity within the chicken gut microbiome revealed by metagenomics and culture.</title>
        <authorList>
            <person name="Gilroy R."/>
            <person name="Ravi A."/>
            <person name="Getino M."/>
            <person name="Pursley I."/>
            <person name="Horton D.L."/>
            <person name="Alikhan N.F."/>
            <person name="Baker D."/>
            <person name="Gharbi K."/>
            <person name="Hall N."/>
            <person name="Watson M."/>
            <person name="Adriaenssens E.M."/>
            <person name="Foster-Nyarko E."/>
            <person name="Jarju S."/>
            <person name="Secka A."/>
            <person name="Antonio M."/>
            <person name="Oren A."/>
            <person name="Chaudhuri R.R."/>
            <person name="La Ragione R."/>
            <person name="Hildebrand F."/>
            <person name="Pallen M.J."/>
        </authorList>
    </citation>
    <scope>NUCLEOTIDE SEQUENCE</scope>
    <source>
        <strain evidence="5">ChiHjej8B7-25341</strain>
    </source>
</reference>
<proteinExistence type="predicted"/>
<reference evidence="5" key="2">
    <citation type="submission" date="2021-04" db="EMBL/GenBank/DDBJ databases">
        <authorList>
            <person name="Gilroy R."/>
        </authorList>
    </citation>
    <scope>NUCLEOTIDE SEQUENCE</scope>
    <source>
        <strain evidence="5">ChiHjej8B7-25341</strain>
    </source>
</reference>